<keyword evidence="2 3" id="KW-0040">ANK repeat</keyword>
<dbReference type="InterPro" id="IPR036770">
    <property type="entry name" value="Ankyrin_rpt-contain_sf"/>
</dbReference>
<sequence>MDTKTSHSRSHKMHTTSPPSLSFEEVDDLLYFTRANETEDLQQTIKELSQKYECQPRDVLEAAADPNTGNTVLHFCSANILVDLLKSLLTQLNTGEPNKAADGKTVGSLLFNGQNKEGNTPLHWAAYNGHLEVCKLLVAAGADMWVKNAAGHLAMFEAERAEKNDVVQYLLEAGGRKVEQAGQEGQLGAEDEVEVVEGEASGSNGSAAVGGAAGDVNMNE</sequence>
<dbReference type="InterPro" id="IPR002110">
    <property type="entry name" value="Ankyrin_rpt"/>
</dbReference>
<dbReference type="Gene3D" id="1.25.40.20">
    <property type="entry name" value="Ankyrin repeat-containing domain"/>
    <property type="match status" value="1"/>
</dbReference>
<dbReference type="SUPFAM" id="SSF48403">
    <property type="entry name" value="Ankyrin repeat"/>
    <property type="match status" value="1"/>
</dbReference>
<dbReference type="PROSITE" id="PS50088">
    <property type="entry name" value="ANK_REPEAT"/>
    <property type="match status" value="1"/>
</dbReference>
<feature type="repeat" description="ANK" evidence="3">
    <location>
        <begin position="117"/>
        <end position="149"/>
    </location>
</feature>
<organism evidence="5 6">
    <name type="scientific">Hortaea werneckii</name>
    <name type="common">Black yeast</name>
    <name type="synonym">Cladosporium werneckii</name>
    <dbReference type="NCBI Taxonomy" id="91943"/>
    <lineage>
        <taxon>Eukaryota</taxon>
        <taxon>Fungi</taxon>
        <taxon>Dikarya</taxon>
        <taxon>Ascomycota</taxon>
        <taxon>Pezizomycotina</taxon>
        <taxon>Dothideomycetes</taxon>
        <taxon>Dothideomycetidae</taxon>
        <taxon>Mycosphaerellales</taxon>
        <taxon>Teratosphaeriaceae</taxon>
        <taxon>Hortaea</taxon>
    </lineage>
</organism>
<accession>A0A3M6W473</accession>
<evidence type="ECO:0000256" key="2">
    <source>
        <dbReference type="ARBA" id="ARBA00023043"/>
    </source>
</evidence>
<evidence type="ECO:0000256" key="1">
    <source>
        <dbReference type="ARBA" id="ARBA00022737"/>
    </source>
</evidence>
<comment type="caution">
    <text evidence="5">The sequence shown here is derived from an EMBL/GenBank/DDBJ whole genome shotgun (WGS) entry which is preliminary data.</text>
</comment>
<dbReference type="VEuPathDB" id="FungiDB:BTJ68_08362"/>
<evidence type="ECO:0000256" key="4">
    <source>
        <dbReference type="SAM" id="MobiDB-lite"/>
    </source>
</evidence>
<dbReference type="Pfam" id="PF12796">
    <property type="entry name" value="Ank_2"/>
    <property type="match status" value="1"/>
</dbReference>
<dbReference type="PROSITE" id="PS50297">
    <property type="entry name" value="ANK_REP_REGION"/>
    <property type="match status" value="1"/>
</dbReference>
<dbReference type="PANTHER" id="PTHR24188:SF29">
    <property type="entry name" value="GH09064P"/>
    <property type="match status" value="1"/>
</dbReference>
<protein>
    <submittedName>
        <fullName evidence="5">Uncharacterized protein</fullName>
    </submittedName>
</protein>
<dbReference type="EMBL" id="QWIJ01001848">
    <property type="protein sequence ID" value="RMX73347.1"/>
    <property type="molecule type" value="Genomic_DNA"/>
</dbReference>
<proteinExistence type="predicted"/>
<gene>
    <name evidence="5" type="ORF">D0869_13695</name>
</gene>
<reference evidence="5 6" key="1">
    <citation type="journal article" date="2018" name="BMC Genomics">
        <title>Genomic evidence for intraspecific hybridization in a clonal and extremely halotolerant yeast.</title>
        <authorList>
            <person name="Gostincar C."/>
            <person name="Stajich J.E."/>
            <person name="Zupancic J."/>
            <person name="Zalar P."/>
            <person name="Gunde-Cimerman N."/>
        </authorList>
    </citation>
    <scope>NUCLEOTIDE SEQUENCE [LARGE SCALE GENOMIC DNA]</scope>
    <source>
        <strain evidence="5 6">EXF-6656</strain>
    </source>
</reference>
<evidence type="ECO:0000313" key="6">
    <source>
        <dbReference type="Proteomes" id="UP000281245"/>
    </source>
</evidence>
<dbReference type="SMART" id="SM00248">
    <property type="entry name" value="ANK"/>
    <property type="match status" value="3"/>
</dbReference>
<feature type="compositionally biased region" description="Basic residues" evidence="4">
    <location>
        <begin position="1"/>
        <end position="14"/>
    </location>
</feature>
<dbReference type="PRINTS" id="PR01415">
    <property type="entry name" value="ANKYRIN"/>
</dbReference>
<evidence type="ECO:0000313" key="5">
    <source>
        <dbReference type="EMBL" id="RMX73347.1"/>
    </source>
</evidence>
<dbReference type="PANTHER" id="PTHR24188">
    <property type="entry name" value="ANKYRIN REPEAT PROTEIN"/>
    <property type="match status" value="1"/>
</dbReference>
<dbReference type="Proteomes" id="UP000281245">
    <property type="component" value="Unassembled WGS sequence"/>
</dbReference>
<dbReference type="OrthoDB" id="10057496at2759"/>
<keyword evidence="1" id="KW-0677">Repeat</keyword>
<dbReference type="AlphaFoldDB" id="A0A3M6W473"/>
<feature type="region of interest" description="Disordered" evidence="4">
    <location>
        <begin position="1"/>
        <end position="21"/>
    </location>
</feature>
<feature type="region of interest" description="Disordered" evidence="4">
    <location>
        <begin position="196"/>
        <end position="220"/>
    </location>
</feature>
<feature type="compositionally biased region" description="Low complexity" evidence="4">
    <location>
        <begin position="198"/>
        <end position="220"/>
    </location>
</feature>
<name>A0A3M6W473_HORWE</name>
<evidence type="ECO:0000256" key="3">
    <source>
        <dbReference type="PROSITE-ProRule" id="PRU00023"/>
    </source>
</evidence>